<proteinExistence type="predicted"/>
<evidence type="ECO:0000313" key="1">
    <source>
        <dbReference type="EMBL" id="KAK3396799.1"/>
    </source>
</evidence>
<reference evidence="1" key="1">
    <citation type="journal article" date="2023" name="Mol. Phylogenet. Evol.">
        <title>Genome-scale phylogeny and comparative genomics of the fungal order Sordariales.</title>
        <authorList>
            <person name="Hensen N."/>
            <person name="Bonometti L."/>
            <person name="Westerberg I."/>
            <person name="Brannstrom I.O."/>
            <person name="Guillou S."/>
            <person name="Cros-Aarteil S."/>
            <person name="Calhoun S."/>
            <person name="Haridas S."/>
            <person name="Kuo A."/>
            <person name="Mondo S."/>
            <person name="Pangilinan J."/>
            <person name="Riley R."/>
            <person name="LaButti K."/>
            <person name="Andreopoulos B."/>
            <person name="Lipzen A."/>
            <person name="Chen C."/>
            <person name="Yan M."/>
            <person name="Daum C."/>
            <person name="Ng V."/>
            <person name="Clum A."/>
            <person name="Steindorff A."/>
            <person name="Ohm R.A."/>
            <person name="Martin F."/>
            <person name="Silar P."/>
            <person name="Natvig D.O."/>
            <person name="Lalanne C."/>
            <person name="Gautier V."/>
            <person name="Ament-Velasquez S.L."/>
            <person name="Kruys A."/>
            <person name="Hutchinson M.I."/>
            <person name="Powell A.J."/>
            <person name="Barry K."/>
            <person name="Miller A.N."/>
            <person name="Grigoriev I.V."/>
            <person name="Debuchy R."/>
            <person name="Gladieux P."/>
            <person name="Hiltunen Thoren M."/>
            <person name="Johannesson H."/>
        </authorList>
    </citation>
    <scope>NUCLEOTIDE SEQUENCE</scope>
    <source>
        <strain evidence="1">FGSC 1904</strain>
    </source>
</reference>
<dbReference type="SUPFAM" id="SSF89372">
    <property type="entry name" value="Fucose-specific lectin"/>
    <property type="match status" value="1"/>
</dbReference>
<organism evidence="1 2">
    <name type="scientific">Sordaria brevicollis</name>
    <dbReference type="NCBI Taxonomy" id="83679"/>
    <lineage>
        <taxon>Eukaryota</taxon>
        <taxon>Fungi</taxon>
        <taxon>Dikarya</taxon>
        <taxon>Ascomycota</taxon>
        <taxon>Pezizomycotina</taxon>
        <taxon>Sordariomycetes</taxon>
        <taxon>Sordariomycetidae</taxon>
        <taxon>Sordariales</taxon>
        <taxon>Sordariaceae</taxon>
        <taxon>Sordaria</taxon>
    </lineage>
</organism>
<reference evidence="1" key="2">
    <citation type="submission" date="2023-07" db="EMBL/GenBank/DDBJ databases">
        <authorList>
            <consortium name="Lawrence Berkeley National Laboratory"/>
            <person name="Haridas S."/>
            <person name="Hensen N."/>
            <person name="Bonometti L."/>
            <person name="Westerberg I."/>
            <person name="Brannstrom I.O."/>
            <person name="Guillou S."/>
            <person name="Cros-Aarteil S."/>
            <person name="Calhoun S."/>
            <person name="Kuo A."/>
            <person name="Mondo S."/>
            <person name="Pangilinan J."/>
            <person name="Riley R."/>
            <person name="LaButti K."/>
            <person name="Andreopoulos B."/>
            <person name="Lipzen A."/>
            <person name="Chen C."/>
            <person name="Yanf M."/>
            <person name="Daum C."/>
            <person name="Ng V."/>
            <person name="Clum A."/>
            <person name="Steindorff A."/>
            <person name="Ohm R."/>
            <person name="Martin F."/>
            <person name="Silar P."/>
            <person name="Natvig D."/>
            <person name="Lalanne C."/>
            <person name="Gautier V."/>
            <person name="Ament-velasquez S.L."/>
            <person name="Kruys A."/>
            <person name="Hutchinson M.I."/>
            <person name="Powell A.J."/>
            <person name="Barry K."/>
            <person name="Miller A.N."/>
            <person name="Grigoriev I.V."/>
            <person name="Debuchy R."/>
            <person name="Gladieux P."/>
            <person name="Thoren M.H."/>
            <person name="Johannesson H."/>
        </authorList>
    </citation>
    <scope>NUCLEOTIDE SEQUENCE</scope>
    <source>
        <strain evidence="1">FGSC 1904</strain>
    </source>
</reference>
<keyword evidence="2" id="KW-1185">Reference proteome</keyword>
<sequence>MANPVTTILSPKEDFVLLYYVDGDKRLALKYVPVDTNKPVLEYSPYGNPAGQNITNQSIAAVYLYGLPVVFGQLQVPVSGDVPAKRVLAQLSPVVQALVDPANPEDTLFDERYSAFAAINSRDQDMAWCYFLKSRSAGEGSPAKITLQEVKIVGSKTELIEYTDMPDDSQPDPVSRLAALYVDQTHREVYYQRKGGNSIYCYRIGSGSPPSVVPDTGHAMKGTPISVTRSKGGTTYLYYVDKDETEGKTKIGRVTRDNGESKWKPSAGIMSEDEVGTIPETQLAVTHVKCNDELHNVLTFIPKGGNKKRYEPKRDRGGIA</sequence>
<accession>A0AAE0PBC7</accession>
<name>A0AAE0PBC7_SORBR</name>
<evidence type="ECO:0000313" key="2">
    <source>
        <dbReference type="Proteomes" id="UP001281003"/>
    </source>
</evidence>
<gene>
    <name evidence="1" type="ORF">B0T20DRAFT_243379</name>
</gene>
<dbReference type="Gene3D" id="2.120.10.70">
    <property type="entry name" value="Fucose-specific lectin"/>
    <property type="match status" value="1"/>
</dbReference>
<dbReference type="AlphaFoldDB" id="A0AAE0PBC7"/>
<evidence type="ECO:0008006" key="3">
    <source>
        <dbReference type="Google" id="ProtNLM"/>
    </source>
</evidence>
<comment type="caution">
    <text evidence="1">The sequence shown here is derived from an EMBL/GenBank/DDBJ whole genome shotgun (WGS) entry which is preliminary data.</text>
</comment>
<protein>
    <recommendedName>
        <fullName evidence="3">Fucose-specific lectin</fullName>
    </recommendedName>
</protein>
<dbReference type="EMBL" id="JAUTDP010000008">
    <property type="protein sequence ID" value="KAK3396799.1"/>
    <property type="molecule type" value="Genomic_DNA"/>
</dbReference>
<dbReference type="Proteomes" id="UP001281003">
    <property type="component" value="Unassembled WGS sequence"/>
</dbReference>